<proteinExistence type="inferred from homology"/>
<dbReference type="RefSeq" id="WP_068736600.1">
    <property type="nucleotide sequence ID" value="NZ_LVYV01000045.1"/>
</dbReference>
<sequence length="256" mass="26172">MTAGLFDLSGKVAVVTGGNGGIGLGMARGLAQAGATIAVVGRNQTKSEDAVAELTKSGAKAVAIAADVTDKTAVDGMITRVLKELGRIDILVNNAGINIRKPPHEIALDEWDSVIKTNLTSAFVCSQAAHPAMKAAGGGKIINIGSMLSIFGASFAPAYAASKGGIVQFTRSCAVAWAPHNIQCNAVLPGWIDTELTQNARREVDGLHDKVLARTPAGRWGASGDFAGIAVFLSSRASDFVTGTAIPVDGGFSVQG</sequence>
<comment type="similarity">
    <text evidence="1">Belongs to the short-chain dehydrogenases/reductases (SDR) family.</text>
</comment>
<dbReference type="PANTHER" id="PTHR42760">
    <property type="entry name" value="SHORT-CHAIN DEHYDROGENASES/REDUCTASES FAMILY MEMBER"/>
    <property type="match status" value="1"/>
</dbReference>
<gene>
    <name evidence="4" type="ORF">A4A58_13915</name>
</gene>
<protein>
    <submittedName>
        <fullName evidence="4">2-deoxy-D-gluconate 3-dehydrogenase</fullName>
    </submittedName>
</protein>
<dbReference type="SMART" id="SM00822">
    <property type="entry name" value="PKS_KR"/>
    <property type="match status" value="1"/>
</dbReference>
<evidence type="ECO:0000256" key="1">
    <source>
        <dbReference type="ARBA" id="ARBA00006484"/>
    </source>
</evidence>
<dbReference type="InterPro" id="IPR036291">
    <property type="entry name" value="NAD(P)-bd_dom_sf"/>
</dbReference>
<dbReference type="STRING" id="943830.A4A58_13915"/>
<evidence type="ECO:0000259" key="3">
    <source>
        <dbReference type="SMART" id="SM00822"/>
    </source>
</evidence>
<evidence type="ECO:0000256" key="2">
    <source>
        <dbReference type="ARBA" id="ARBA00023002"/>
    </source>
</evidence>
<dbReference type="Pfam" id="PF13561">
    <property type="entry name" value="adh_short_C2"/>
    <property type="match status" value="1"/>
</dbReference>
<organism evidence="4 5">
    <name type="scientific">Tardiphaga robiniae</name>
    <dbReference type="NCBI Taxonomy" id="943830"/>
    <lineage>
        <taxon>Bacteria</taxon>
        <taxon>Pseudomonadati</taxon>
        <taxon>Pseudomonadota</taxon>
        <taxon>Alphaproteobacteria</taxon>
        <taxon>Hyphomicrobiales</taxon>
        <taxon>Nitrobacteraceae</taxon>
        <taxon>Tardiphaga</taxon>
    </lineage>
</organism>
<dbReference type="PANTHER" id="PTHR42760:SF5">
    <property type="entry name" value="2-DEHYDRO-3-DEOXY-D-GLUCONATE 5-DEHYDROGENASE"/>
    <property type="match status" value="1"/>
</dbReference>
<feature type="domain" description="Ketoreductase" evidence="3">
    <location>
        <begin position="11"/>
        <end position="180"/>
    </location>
</feature>
<reference evidence="4 5" key="1">
    <citation type="submission" date="2016-03" db="EMBL/GenBank/DDBJ databases">
        <title>Microsymbionts genomes from the relict species Vavilovia formosa (Stev.) Fed.</title>
        <authorList>
            <person name="Kopat V."/>
            <person name="Chirak E."/>
            <person name="Kimeklis A."/>
            <person name="Andronov E."/>
        </authorList>
    </citation>
    <scope>NUCLEOTIDE SEQUENCE [LARGE SCALE GENOMIC DNA]</scope>
    <source>
        <strain evidence="4 5">Vaf07</strain>
    </source>
</reference>
<dbReference type="GO" id="GO:0016616">
    <property type="term" value="F:oxidoreductase activity, acting on the CH-OH group of donors, NAD or NADP as acceptor"/>
    <property type="evidence" value="ECO:0007669"/>
    <property type="project" value="TreeGrafter"/>
</dbReference>
<dbReference type="AlphaFoldDB" id="A0A163XW54"/>
<dbReference type="InterPro" id="IPR002347">
    <property type="entry name" value="SDR_fam"/>
</dbReference>
<comment type="caution">
    <text evidence="4">The sequence shown here is derived from an EMBL/GenBank/DDBJ whole genome shotgun (WGS) entry which is preliminary data.</text>
</comment>
<evidence type="ECO:0000313" key="4">
    <source>
        <dbReference type="EMBL" id="KZD21460.1"/>
    </source>
</evidence>
<dbReference type="SUPFAM" id="SSF51735">
    <property type="entry name" value="NAD(P)-binding Rossmann-fold domains"/>
    <property type="match status" value="1"/>
</dbReference>
<accession>A0A163XW54</accession>
<dbReference type="EMBL" id="LVYV01000045">
    <property type="protein sequence ID" value="KZD21460.1"/>
    <property type="molecule type" value="Genomic_DNA"/>
</dbReference>
<keyword evidence="2" id="KW-0560">Oxidoreductase</keyword>
<dbReference type="PRINTS" id="PR00080">
    <property type="entry name" value="SDRFAMILY"/>
</dbReference>
<dbReference type="NCBIfam" id="NF005559">
    <property type="entry name" value="PRK07231.1"/>
    <property type="match status" value="1"/>
</dbReference>
<keyword evidence="5" id="KW-1185">Reference proteome</keyword>
<evidence type="ECO:0000313" key="5">
    <source>
        <dbReference type="Proteomes" id="UP000076574"/>
    </source>
</evidence>
<dbReference type="FunFam" id="3.40.50.720:FF:000084">
    <property type="entry name" value="Short-chain dehydrogenase reductase"/>
    <property type="match status" value="1"/>
</dbReference>
<name>A0A163XW54_9BRAD</name>
<dbReference type="InterPro" id="IPR057326">
    <property type="entry name" value="KR_dom"/>
</dbReference>
<dbReference type="OrthoDB" id="286404at2"/>
<dbReference type="Gene3D" id="3.40.50.720">
    <property type="entry name" value="NAD(P)-binding Rossmann-like Domain"/>
    <property type="match status" value="1"/>
</dbReference>
<dbReference type="Proteomes" id="UP000076574">
    <property type="component" value="Unassembled WGS sequence"/>
</dbReference>
<dbReference type="PRINTS" id="PR00081">
    <property type="entry name" value="GDHRDH"/>
</dbReference>